<dbReference type="Proteomes" id="UP000002730">
    <property type="component" value="Chromosome"/>
</dbReference>
<evidence type="ECO:0000313" key="2">
    <source>
        <dbReference type="EMBL" id="ADL50563.1"/>
    </source>
</evidence>
<reference evidence="2 3" key="1">
    <citation type="submission" date="2010-08" db="EMBL/GenBank/DDBJ databases">
        <title>Complete sequence of Clostridium cellulovorans 743B.</title>
        <authorList>
            <consortium name="US DOE Joint Genome Institute"/>
            <person name="Lucas S."/>
            <person name="Copeland A."/>
            <person name="Lapidus A."/>
            <person name="Cheng J.-F."/>
            <person name="Bruce D."/>
            <person name="Goodwin L."/>
            <person name="Pitluck S."/>
            <person name="Chertkov O."/>
            <person name="Detter J.C."/>
            <person name="Han C."/>
            <person name="Tapia R."/>
            <person name="Land M."/>
            <person name="Hauser L."/>
            <person name="Chang Y.-J."/>
            <person name="Jeffries C."/>
            <person name="Kyrpides N."/>
            <person name="Ivanova N."/>
            <person name="Mikhailova N."/>
            <person name="Hemme C.L."/>
            <person name="Woyke T."/>
        </authorList>
    </citation>
    <scope>NUCLEOTIDE SEQUENCE [LARGE SCALE GENOMIC DNA]</scope>
    <source>
        <strain evidence="3">ATCC 35296 / DSM 3052 / OCM 3 / 743B</strain>
    </source>
</reference>
<dbReference type="eggNOG" id="COG4722">
    <property type="taxonomic scope" value="Bacteria"/>
</dbReference>
<dbReference type="AlphaFoldDB" id="D9SSG6"/>
<sequence length="231" mass="26129">MLINNVDIANYGAKLLKKSIDIPELKSSVEYLRSGNKPIKLFQKFQAKKITIEVYITGSNIQNVMEKMSSLSRQLMECTIKFKDMDFYYDAILTNAKYEKSVRKDKVRVIYEFISGYGYKPMITVTANRIYSKTVVVDGNIETPAIIEITPSANIIDMTITGFGSIFTMKNLTAGQKIIIDGEDRIVTQNGINKFADFEAFEFPKLQTGSNTLAFSKNTCDITIKYKPKSI</sequence>
<proteinExistence type="predicted"/>
<accession>D9SSG6</accession>
<evidence type="ECO:0000313" key="3">
    <source>
        <dbReference type="Proteomes" id="UP000002730"/>
    </source>
</evidence>
<organism evidence="2 3">
    <name type="scientific">Clostridium cellulovorans (strain ATCC 35296 / DSM 3052 / OCM 3 / 743B)</name>
    <dbReference type="NCBI Taxonomy" id="573061"/>
    <lineage>
        <taxon>Bacteria</taxon>
        <taxon>Bacillati</taxon>
        <taxon>Bacillota</taxon>
        <taxon>Clostridia</taxon>
        <taxon>Eubacteriales</taxon>
        <taxon>Clostridiaceae</taxon>
        <taxon>Clostridium</taxon>
    </lineage>
</organism>
<name>D9SSG6_CLOC7</name>
<dbReference type="HOGENOM" id="CLU_1193159_0_0_9"/>
<protein>
    <submittedName>
        <fullName evidence="2">Tail component family protein</fullName>
    </submittedName>
</protein>
<dbReference type="Gene3D" id="2.60.120.860">
    <property type="match status" value="1"/>
</dbReference>
<dbReference type="OrthoDB" id="2067591at2"/>
<dbReference type="EMBL" id="CP002160">
    <property type="protein sequence ID" value="ADL50563.1"/>
    <property type="molecule type" value="Genomic_DNA"/>
</dbReference>
<dbReference type="RefSeq" id="WP_010073117.1">
    <property type="nucleotide sequence ID" value="NC_014393.1"/>
</dbReference>
<dbReference type="STRING" id="573061.Clocel_0793"/>
<keyword evidence="3" id="KW-1185">Reference proteome</keyword>
<dbReference type="InterPro" id="IPR054738">
    <property type="entry name" value="Siphovirus-type_tail_C"/>
</dbReference>
<gene>
    <name evidence="2" type="ordered locus">Clocel_0793</name>
</gene>
<dbReference type="KEGG" id="ccb:Clocel_0793"/>
<dbReference type="Pfam" id="PF22768">
    <property type="entry name" value="SPP1_Dit"/>
    <property type="match status" value="1"/>
</dbReference>
<feature type="domain" description="Siphovirus-type tail component C-terminal" evidence="1">
    <location>
        <begin position="138"/>
        <end position="229"/>
    </location>
</feature>
<evidence type="ECO:0000259" key="1">
    <source>
        <dbReference type="Pfam" id="PF22768"/>
    </source>
</evidence>